<dbReference type="Proteomes" id="UP000612808">
    <property type="component" value="Unassembled WGS sequence"/>
</dbReference>
<sequence>MTEPDRSQLVGGVGLVVAVDIVPHFLHPPVHYGSARDSTAHALMGAITVRRERTAMASADPSDADDILTLRIPAARKLPNPAARTDRGPDPRILRTRAAVAEAATTLFLHKGYQATSVDDIAALAGVSKRSIYNNFGDKETLFTEIVLGACGTAEAFADQLIADLADTRDVRTALRTLAHRHITTVARPPVLRLRRLIILEAARFPKLAAEYRRRAPDRVITALTEAFRTLHARGELETPDPLRAAQHYSFLVLGATLDAMLFDPDGPLPTTAEREQIADDGVRAFLAAYRPRRDRKRK</sequence>
<dbReference type="Pfam" id="PF00440">
    <property type="entry name" value="TetR_N"/>
    <property type="match status" value="1"/>
</dbReference>
<feature type="domain" description="HTH tetR-type" evidence="5">
    <location>
        <begin position="94"/>
        <end position="154"/>
    </location>
</feature>
<dbReference type="SUPFAM" id="SSF46689">
    <property type="entry name" value="Homeodomain-like"/>
    <property type="match status" value="1"/>
</dbReference>
<protein>
    <recommendedName>
        <fullName evidence="5">HTH tetR-type domain-containing protein</fullName>
    </recommendedName>
</protein>
<keyword evidence="3" id="KW-0804">Transcription</keyword>
<evidence type="ECO:0000256" key="4">
    <source>
        <dbReference type="PROSITE-ProRule" id="PRU00335"/>
    </source>
</evidence>
<evidence type="ECO:0000313" key="7">
    <source>
        <dbReference type="Proteomes" id="UP000612808"/>
    </source>
</evidence>
<keyword evidence="1" id="KW-0805">Transcription regulation</keyword>
<dbReference type="GO" id="GO:0045892">
    <property type="term" value="P:negative regulation of DNA-templated transcription"/>
    <property type="evidence" value="ECO:0007669"/>
    <property type="project" value="UniProtKB-ARBA"/>
</dbReference>
<gene>
    <name evidence="6" type="ORF">Aru02nite_71750</name>
</gene>
<dbReference type="GO" id="GO:0003700">
    <property type="term" value="F:DNA-binding transcription factor activity"/>
    <property type="evidence" value="ECO:0007669"/>
    <property type="project" value="TreeGrafter"/>
</dbReference>
<reference evidence="6" key="1">
    <citation type="submission" date="2021-01" db="EMBL/GenBank/DDBJ databases">
        <title>Whole genome shotgun sequence of Actinocatenispora rupis NBRC 107355.</title>
        <authorList>
            <person name="Komaki H."/>
            <person name="Tamura T."/>
        </authorList>
    </citation>
    <scope>NUCLEOTIDE SEQUENCE</scope>
    <source>
        <strain evidence="6">NBRC 107355</strain>
    </source>
</reference>
<organism evidence="6 7">
    <name type="scientific">Actinocatenispora rupis</name>
    <dbReference type="NCBI Taxonomy" id="519421"/>
    <lineage>
        <taxon>Bacteria</taxon>
        <taxon>Bacillati</taxon>
        <taxon>Actinomycetota</taxon>
        <taxon>Actinomycetes</taxon>
        <taxon>Micromonosporales</taxon>
        <taxon>Micromonosporaceae</taxon>
        <taxon>Actinocatenispora</taxon>
    </lineage>
</organism>
<evidence type="ECO:0000256" key="2">
    <source>
        <dbReference type="ARBA" id="ARBA00023125"/>
    </source>
</evidence>
<evidence type="ECO:0000259" key="5">
    <source>
        <dbReference type="PROSITE" id="PS50977"/>
    </source>
</evidence>
<feature type="DNA-binding region" description="H-T-H motif" evidence="4">
    <location>
        <begin position="117"/>
        <end position="136"/>
    </location>
</feature>
<dbReference type="PRINTS" id="PR00455">
    <property type="entry name" value="HTHTETR"/>
</dbReference>
<name>A0A8J3J5J2_9ACTN</name>
<dbReference type="Pfam" id="PF14246">
    <property type="entry name" value="TetR_C_7"/>
    <property type="match status" value="1"/>
</dbReference>
<dbReference type="PROSITE" id="PS50977">
    <property type="entry name" value="HTH_TETR_2"/>
    <property type="match status" value="1"/>
</dbReference>
<evidence type="ECO:0000256" key="1">
    <source>
        <dbReference type="ARBA" id="ARBA00023015"/>
    </source>
</evidence>
<dbReference type="FunFam" id="1.10.10.60:FF:000141">
    <property type="entry name" value="TetR family transcriptional regulator"/>
    <property type="match status" value="1"/>
</dbReference>
<dbReference type="SUPFAM" id="SSF48498">
    <property type="entry name" value="Tetracyclin repressor-like, C-terminal domain"/>
    <property type="match status" value="1"/>
</dbReference>
<dbReference type="PANTHER" id="PTHR30055:SF146">
    <property type="entry name" value="HTH-TYPE TRANSCRIPTIONAL DUAL REGULATOR CECR"/>
    <property type="match status" value="1"/>
</dbReference>
<dbReference type="EMBL" id="BOMB01000056">
    <property type="protein sequence ID" value="GID16286.1"/>
    <property type="molecule type" value="Genomic_DNA"/>
</dbReference>
<keyword evidence="2 4" id="KW-0238">DNA-binding</keyword>
<proteinExistence type="predicted"/>
<accession>A0A8J3J5J2</accession>
<dbReference type="InterPro" id="IPR001647">
    <property type="entry name" value="HTH_TetR"/>
</dbReference>
<dbReference type="InterPro" id="IPR050109">
    <property type="entry name" value="HTH-type_TetR-like_transc_reg"/>
</dbReference>
<dbReference type="InterPro" id="IPR009057">
    <property type="entry name" value="Homeodomain-like_sf"/>
</dbReference>
<dbReference type="InterPro" id="IPR039536">
    <property type="entry name" value="TetR_C_Proteobacteria"/>
</dbReference>
<dbReference type="GO" id="GO:0000976">
    <property type="term" value="F:transcription cis-regulatory region binding"/>
    <property type="evidence" value="ECO:0007669"/>
    <property type="project" value="TreeGrafter"/>
</dbReference>
<dbReference type="Gene3D" id="1.10.357.10">
    <property type="entry name" value="Tetracycline Repressor, domain 2"/>
    <property type="match status" value="1"/>
</dbReference>
<keyword evidence="7" id="KW-1185">Reference proteome</keyword>
<dbReference type="AlphaFoldDB" id="A0A8J3J5J2"/>
<evidence type="ECO:0000256" key="3">
    <source>
        <dbReference type="ARBA" id="ARBA00023163"/>
    </source>
</evidence>
<dbReference type="InterPro" id="IPR036271">
    <property type="entry name" value="Tet_transcr_reg_TetR-rel_C_sf"/>
</dbReference>
<evidence type="ECO:0000313" key="6">
    <source>
        <dbReference type="EMBL" id="GID16286.1"/>
    </source>
</evidence>
<comment type="caution">
    <text evidence="6">The sequence shown here is derived from an EMBL/GenBank/DDBJ whole genome shotgun (WGS) entry which is preliminary data.</text>
</comment>
<dbReference type="PANTHER" id="PTHR30055">
    <property type="entry name" value="HTH-TYPE TRANSCRIPTIONAL REGULATOR RUTR"/>
    <property type="match status" value="1"/>
</dbReference>